<proteinExistence type="predicted"/>
<comment type="caution">
    <text evidence="2">The sequence shown here is derived from an EMBL/GenBank/DDBJ whole genome shotgun (WGS) entry which is preliminary data.</text>
</comment>
<feature type="compositionally biased region" description="Polar residues" evidence="1">
    <location>
        <begin position="16"/>
        <end position="38"/>
    </location>
</feature>
<reference evidence="2 3" key="1">
    <citation type="journal article" date="2018" name="Genome Biol. Evol.">
        <title>Multiple Roots of Fruiting Body Formation in Amoebozoa.</title>
        <authorList>
            <person name="Hillmann F."/>
            <person name="Forbes G."/>
            <person name="Novohradska S."/>
            <person name="Ferling I."/>
            <person name="Riege K."/>
            <person name="Groth M."/>
            <person name="Westermann M."/>
            <person name="Marz M."/>
            <person name="Spaller T."/>
            <person name="Winckler T."/>
            <person name="Schaap P."/>
            <person name="Glockner G."/>
        </authorList>
    </citation>
    <scope>NUCLEOTIDE SEQUENCE [LARGE SCALE GENOMIC DNA]</scope>
    <source>
        <strain evidence="2 3">Jena</strain>
    </source>
</reference>
<dbReference type="AlphaFoldDB" id="A0A2P6NZ89"/>
<organism evidence="2 3">
    <name type="scientific">Planoprotostelium fungivorum</name>
    <dbReference type="NCBI Taxonomy" id="1890364"/>
    <lineage>
        <taxon>Eukaryota</taxon>
        <taxon>Amoebozoa</taxon>
        <taxon>Evosea</taxon>
        <taxon>Variosea</taxon>
        <taxon>Cavosteliida</taxon>
        <taxon>Cavosteliaceae</taxon>
        <taxon>Planoprotostelium</taxon>
    </lineage>
</organism>
<evidence type="ECO:0000256" key="1">
    <source>
        <dbReference type="SAM" id="MobiDB-lite"/>
    </source>
</evidence>
<evidence type="ECO:0000313" key="2">
    <source>
        <dbReference type="EMBL" id="PRP89260.1"/>
    </source>
</evidence>
<dbReference type="InParanoid" id="A0A2P6NZ89"/>
<dbReference type="EMBL" id="MDYQ01000004">
    <property type="protein sequence ID" value="PRP89260.1"/>
    <property type="molecule type" value="Genomic_DNA"/>
</dbReference>
<protein>
    <submittedName>
        <fullName evidence="2">Uncharacterized protein</fullName>
    </submittedName>
</protein>
<sequence length="84" mass="8804">MGVPDRTVALLDNGSHLPSESQLSSTHRATPAGSSPASDHFISITTHFCCTKAPSQAPVLTLSPERKINLVGCPGVPRAISRLN</sequence>
<name>A0A2P6NZ89_9EUKA</name>
<dbReference type="Proteomes" id="UP000241769">
    <property type="component" value="Unassembled WGS sequence"/>
</dbReference>
<keyword evidence="3" id="KW-1185">Reference proteome</keyword>
<feature type="region of interest" description="Disordered" evidence="1">
    <location>
        <begin position="1"/>
        <end position="38"/>
    </location>
</feature>
<accession>A0A2P6NZ89</accession>
<evidence type="ECO:0000313" key="3">
    <source>
        <dbReference type="Proteomes" id="UP000241769"/>
    </source>
</evidence>
<gene>
    <name evidence="2" type="ORF">PROFUN_02134</name>
</gene>